<protein>
    <submittedName>
        <fullName evidence="1">Uncharacterized protein</fullName>
    </submittedName>
</protein>
<dbReference type="Proteomes" id="UP000030672">
    <property type="component" value="Unassembled WGS sequence"/>
</dbReference>
<keyword evidence="2" id="KW-1185">Reference proteome</keyword>
<dbReference type="RefSeq" id="XP_040881265.1">
    <property type="nucleotide sequence ID" value="XM_041024480.1"/>
</dbReference>
<dbReference type="HOGENOM" id="CLU_1170457_0_0_1"/>
<gene>
    <name evidence="1" type="ORF">M437DRAFT_64795</name>
</gene>
<proteinExistence type="predicted"/>
<dbReference type="GeneID" id="63917853"/>
<organism evidence="1 2">
    <name type="scientific">Aureobasidium melanogenum (strain CBS 110374)</name>
    <name type="common">Aureobasidium pullulans var. melanogenum</name>
    <dbReference type="NCBI Taxonomy" id="1043003"/>
    <lineage>
        <taxon>Eukaryota</taxon>
        <taxon>Fungi</taxon>
        <taxon>Dikarya</taxon>
        <taxon>Ascomycota</taxon>
        <taxon>Pezizomycotina</taxon>
        <taxon>Dothideomycetes</taxon>
        <taxon>Dothideomycetidae</taxon>
        <taxon>Dothideales</taxon>
        <taxon>Saccotheciaceae</taxon>
        <taxon>Aureobasidium</taxon>
    </lineage>
</organism>
<dbReference type="EMBL" id="KL584829">
    <property type="protein sequence ID" value="KEQ64242.1"/>
    <property type="molecule type" value="Genomic_DNA"/>
</dbReference>
<sequence length="256" mass="27448">MSNATNITNNPVDACPRDLQYGIPDAWRDSTSSNFSQAACSAPACNNFPSTLAQCCGRAESDLYYFNTTIGPFASCAIANSNDTEAYQALQRCLADKEVRNFKCNDPEVVVAPNCGINCTDPKIIISPSCGFGTQPPDNQTLDWPIQQRCSLPMSVNATRAMRKCCSNYDSGDGLLVYSEGCYISCISDSTNGTFSSCLARNYDISTQAFVCTANDGRENPDLSRETPDSSVGARGSPSLAAIFTMLLLGSSMLTL</sequence>
<evidence type="ECO:0000313" key="1">
    <source>
        <dbReference type="EMBL" id="KEQ64242.1"/>
    </source>
</evidence>
<evidence type="ECO:0000313" key="2">
    <source>
        <dbReference type="Proteomes" id="UP000030672"/>
    </source>
</evidence>
<dbReference type="AlphaFoldDB" id="A0A074W2U0"/>
<reference evidence="1 2" key="1">
    <citation type="journal article" date="2014" name="BMC Genomics">
        <title>Genome sequencing of four Aureobasidium pullulans varieties: biotechnological potential, stress tolerance, and description of new species.</title>
        <authorList>
            <person name="Gostin Ar C."/>
            <person name="Ohm R.A."/>
            <person name="Kogej T."/>
            <person name="Sonjak S."/>
            <person name="Turk M."/>
            <person name="Zajc J."/>
            <person name="Zalar P."/>
            <person name="Grube M."/>
            <person name="Sun H."/>
            <person name="Han J."/>
            <person name="Sharma A."/>
            <person name="Chiniquy J."/>
            <person name="Ngan C.Y."/>
            <person name="Lipzen A."/>
            <person name="Barry K."/>
            <person name="Grigoriev I.V."/>
            <person name="Gunde-Cimerman N."/>
        </authorList>
    </citation>
    <scope>NUCLEOTIDE SEQUENCE [LARGE SCALE GENOMIC DNA]</scope>
    <source>
        <strain evidence="1 2">CBS 110374</strain>
    </source>
</reference>
<accession>A0A074W2U0</accession>
<name>A0A074W2U0_AURM1</name>